<dbReference type="EC" id="2.7.13.3" evidence="2"/>
<dbReference type="GO" id="GO:0000155">
    <property type="term" value="F:phosphorelay sensor kinase activity"/>
    <property type="evidence" value="ECO:0007669"/>
    <property type="project" value="InterPro"/>
</dbReference>
<dbReference type="InterPro" id="IPR004358">
    <property type="entry name" value="Sig_transdc_His_kin-like_C"/>
</dbReference>
<dbReference type="SMART" id="SM00388">
    <property type="entry name" value="HisKA"/>
    <property type="match status" value="1"/>
</dbReference>
<dbReference type="PRINTS" id="PR00344">
    <property type="entry name" value="BCTRLSENSOR"/>
</dbReference>
<dbReference type="PANTHER" id="PTHR45339">
    <property type="entry name" value="HYBRID SIGNAL TRANSDUCTION HISTIDINE KINASE J"/>
    <property type="match status" value="1"/>
</dbReference>
<dbReference type="Pfam" id="PF00072">
    <property type="entry name" value="Response_reg"/>
    <property type="match status" value="1"/>
</dbReference>
<dbReference type="Pfam" id="PF02518">
    <property type="entry name" value="HATPase_c"/>
    <property type="match status" value="1"/>
</dbReference>
<dbReference type="Pfam" id="PF00512">
    <property type="entry name" value="HisKA"/>
    <property type="match status" value="1"/>
</dbReference>
<feature type="domain" description="Histidine kinase" evidence="7">
    <location>
        <begin position="240"/>
        <end position="464"/>
    </location>
</feature>
<feature type="transmembrane region" description="Helical" evidence="6">
    <location>
        <begin position="102"/>
        <end position="120"/>
    </location>
</feature>
<dbReference type="Gene3D" id="3.30.565.10">
    <property type="entry name" value="Histidine kinase-like ATPase, C-terminal domain"/>
    <property type="match status" value="1"/>
</dbReference>
<keyword evidence="10" id="KW-1185">Reference proteome</keyword>
<dbReference type="InterPro" id="IPR001789">
    <property type="entry name" value="Sig_transdc_resp-reg_receiver"/>
</dbReference>
<dbReference type="SUPFAM" id="SSF52172">
    <property type="entry name" value="CheY-like"/>
    <property type="match status" value="1"/>
</dbReference>
<dbReference type="InterPro" id="IPR005467">
    <property type="entry name" value="His_kinase_dom"/>
</dbReference>
<feature type="transmembrane region" description="Helical" evidence="6">
    <location>
        <begin position="45"/>
        <end position="65"/>
    </location>
</feature>
<keyword evidence="6" id="KW-0812">Transmembrane</keyword>
<evidence type="ECO:0000313" key="10">
    <source>
        <dbReference type="Proteomes" id="UP001268683"/>
    </source>
</evidence>
<dbReference type="SUPFAM" id="SSF55874">
    <property type="entry name" value="ATPase domain of HSP90 chaperone/DNA topoisomerase II/histidine kinase"/>
    <property type="match status" value="1"/>
</dbReference>
<dbReference type="KEGG" id="tmk:QGN29_09715"/>
<feature type="transmembrane region" description="Helical" evidence="6">
    <location>
        <begin position="126"/>
        <end position="143"/>
    </location>
</feature>
<organism evidence="9 10">
    <name type="scientific">Temperatibacter marinus</name>
    <dbReference type="NCBI Taxonomy" id="1456591"/>
    <lineage>
        <taxon>Bacteria</taxon>
        <taxon>Pseudomonadati</taxon>
        <taxon>Pseudomonadota</taxon>
        <taxon>Alphaproteobacteria</taxon>
        <taxon>Kordiimonadales</taxon>
        <taxon>Temperatibacteraceae</taxon>
        <taxon>Temperatibacter</taxon>
    </lineage>
</organism>
<evidence type="ECO:0000256" key="1">
    <source>
        <dbReference type="ARBA" id="ARBA00000085"/>
    </source>
</evidence>
<dbReference type="CDD" id="cd17546">
    <property type="entry name" value="REC_hyHK_CKI1_RcsC-like"/>
    <property type="match status" value="1"/>
</dbReference>
<dbReference type="AlphaFoldDB" id="A0AA52EFZ5"/>
<evidence type="ECO:0000313" key="9">
    <source>
        <dbReference type="EMBL" id="WND01827.1"/>
    </source>
</evidence>
<dbReference type="PANTHER" id="PTHR45339:SF1">
    <property type="entry name" value="HYBRID SIGNAL TRANSDUCTION HISTIDINE KINASE J"/>
    <property type="match status" value="1"/>
</dbReference>
<proteinExistence type="predicted"/>
<name>A0AA52EFZ5_9PROT</name>
<sequence>MKTQEKFDYHFSKAIENKVATLSSREKSYLFKVISESVTRYTRTLALIAVFYYSLISLMHPVFLSGWPMKILMTLGVSTLCFCLYVYLGIRSKRISIYLSRWYLWLIIAAGITNTFTHVFVTQDHIQLSLAAIIPIVVGLLSFDRRGFFSLNFISLGLFAYAITTVEGAYGAHFSFMYILSLFMSYIAYAPRIDNHVGQLILGIKDRSRSILLKLRSQEAEKSAADAKKSSEVKSKFLANVSHELRTPLTGVSGMIDLIEKGNKDASLSALISHAHESSRLLMTLINDILDFSKMEAGTLSLNPKPASLNQVSMAVINMMSPTAKSKAISLIFEQTGSQPETDSVMVDSVRLSQILFNYVGNALKFTDQGSVKMIMDIKDQKDSLLVTWSVIDSGAGIHPDAQALLFKRFQQSVHENESQTVVEGAGLGLAISKEIAELMGGEVGVESAPGLGSTFKLQATFQKAKLERQKEIDYLEKLQGQKKLKILLAEDNRINRLLIGKLLANINVDLDEAEDGSQALQKVTENTSPYDLIMTDVRMPVMGGVDLAVQLRDKGISTPIIFITANSQEDEINSYWQVGMNGFIGKPIDPHEFYKVIYDSIKE</sequence>
<evidence type="ECO:0000256" key="2">
    <source>
        <dbReference type="ARBA" id="ARBA00012438"/>
    </source>
</evidence>
<protein>
    <recommendedName>
        <fullName evidence="2">histidine kinase</fullName>
        <ecNumber evidence="2">2.7.13.3</ecNumber>
    </recommendedName>
</protein>
<dbReference type="PROSITE" id="PS50110">
    <property type="entry name" value="RESPONSE_REGULATORY"/>
    <property type="match status" value="1"/>
</dbReference>
<dbReference type="SUPFAM" id="SSF47384">
    <property type="entry name" value="Homodimeric domain of signal transducing histidine kinase"/>
    <property type="match status" value="1"/>
</dbReference>
<keyword evidence="6" id="KW-1133">Transmembrane helix</keyword>
<feature type="transmembrane region" description="Helical" evidence="6">
    <location>
        <begin position="71"/>
        <end position="90"/>
    </location>
</feature>
<evidence type="ECO:0000256" key="6">
    <source>
        <dbReference type="SAM" id="Phobius"/>
    </source>
</evidence>
<evidence type="ECO:0000256" key="5">
    <source>
        <dbReference type="PROSITE-ProRule" id="PRU00169"/>
    </source>
</evidence>
<dbReference type="Gene3D" id="1.10.287.130">
    <property type="match status" value="1"/>
</dbReference>
<feature type="transmembrane region" description="Helical" evidence="6">
    <location>
        <begin position="148"/>
        <end position="164"/>
    </location>
</feature>
<dbReference type="SMART" id="SM00387">
    <property type="entry name" value="HATPase_c"/>
    <property type="match status" value="1"/>
</dbReference>
<dbReference type="CDD" id="cd00082">
    <property type="entry name" value="HisKA"/>
    <property type="match status" value="1"/>
</dbReference>
<evidence type="ECO:0000259" key="7">
    <source>
        <dbReference type="PROSITE" id="PS50109"/>
    </source>
</evidence>
<dbReference type="InterPro" id="IPR011006">
    <property type="entry name" value="CheY-like_superfamily"/>
</dbReference>
<dbReference type="PROSITE" id="PS50109">
    <property type="entry name" value="HIS_KIN"/>
    <property type="match status" value="1"/>
</dbReference>
<dbReference type="Proteomes" id="UP001268683">
    <property type="component" value="Chromosome"/>
</dbReference>
<feature type="modified residue" description="4-aspartylphosphate" evidence="5">
    <location>
        <position position="537"/>
    </location>
</feature>
<dbReference type="InterPro" id="IPR003594">
    <property type="entry name" value="HATPase_dom"/>
</dbReference>
<dbReference type="CDD" id="cd16922">
    <property type="entry name" value="HATPase_EvgS-ArcB-TorS-like"/>
    <property type="match status" value="1"/>
</dbReference>
<gene>
    <name evidence="9" type="ORF">QGN29_09715</name>
</gene>
<dbReference type="EMBL" id="CP123872">
    <property type="protein sequence ID" value="WND01827.1"/>
    <property type="molecule type" value="Genomic_DNA"/>
</dbReference>
<keyword evidence="6" id="KW-0472">Membrane</keyword>
<dbReference type="Gene3D" id="3.40.50.2300">
    <property type="match status" value="1"/>
</dbReference>
<reference evidence="9" key="1">
    <citation type="submission" date="2023-04" db="EMBL/GenBank/DDBJ databases">
        <title>Complete genome sequence of Temperatibacter marinus.</title>
        <authorList>
            <person name="Rong J.-C."/>
            <person name="Yi M.-L."/>
            <person name="Zhao Q."/>
        </authorList>
    </citation>
    <scope>NUCLEOTIDE SEQUENCE</scope>
    <source>
        <strain evidence="9">NBRC 110045</strain>
    </source>
</reference>
<dbReference type="InterPro" id="IPR003661">
    <property type="entry name" value="HisK_dim/P_dom"/>
</dbReference>
<dbReference type="InterPro" id="IPR036097">
    <property type="entry name" value="HisK_dim/P_sf"/>
</dbReference>
<evidence type="ECO:0000259" key="8">
    <source>
        <dbReference type="PROSITE" id="PS50110"/>
    </source>
</evidence>
<accession>A0AA52EFZ5</accession>
<dbReference type="SMART" id="SM00448">
    <property type="entry name" value="REC"/>
    <property type="match status" value="1"/>
</dbReference>
<evidence type="ECO:0000256" key="3">
    <source>
        <dbReference type="ARBA" id="ARBA00022553"/>
    </source>
</evidence>
<feature type="domain" description="Response regulatory" evidence="8">
    <location>
        <begin position="486"/>
        <end position="602"/>
    </location>
</feature>
<comment type="catalytic activity">
    <reaction evidence="1">
        <text>ATP + protein L-histidine = ADP + protein N-phospho-L-histidine.</text>
        <dbReference type="EC" id="2.7.13.3"/>
    </reaction>
</comment>
<evidence type="ECO:0000256" key="4">
    <source>
        <dbReference type="ARBA" id="ARBA00023012"/>
    </source>
</evidence>
<keyword evidence="3 5" id="KW-0597">Phosphoprotein</keyword>
<dbReference type="RefSeq" id="WP_310797657.1">
    <property type="nucleotide sequence ID" value="NZ_CP123872.1"/>
</dbReference>
<dbReference type="InterPro" id="IPR036890">
    <property type="entry name" value="HATPase_C_sf"/>
</dbReference>
<keyword evidence="4" id="KW-0902">Two-component regulatory system</keyword>